<dbReference type="Pfam" id="PF13639">
    <property type="entry name" value="zf-RING_2"/>
    <property type="match status" value="1"/>
</dbReference>
<dbReference type="InterPro" id="IPR011989">
    <property type="entry name" value="ARM-like"/>
</dbReference>
<evidence type="ECO:0000259" key="5">
    <source>
        <dbReference type="PROSITE" id="PS50089"/>
    </source>
</evidence>
<dbReference type="PANTHER" id="PTHR45969">
    <property type="entry name" value="RING ZINC FINGER PROTEIN-RELATED"/>
    <property type="match status" value="1"/>
</dbReference>
<evidence type="ECO:0000256" key="2">
    <source>
        <dbReference type="ARBA" id="ARBA00022771"/>
    </source>
</evidence>
<evidence type="ECO:0000256" key="4">
    <source>
        <dbReference type="PROSITE-ProRule" id="PRU00175"/>
    </source>
</evidence>
<dbReference type="SUPFAM" id="SSF57850">
    <property type="entry name" value="RING/U-box"/>
    <property type="match status" value="1"/>
</dbReference>
<dbReference type="SUPFAM" id="SSF48371">
    <property type="entry name" value="ARM repeat"/>
    <property type="match status" value="1"/>
</dbReference>
<dbReference type="CDD" id="cd16448">
    <property type="entry name" value="RING-H2"/>
    <property type="match status" value="1"/>
</dbReference>
<dbReference type="PANTHER" id="PTHR45969:SF69">
    <property type="entry name" value="FINGER DOMAIN PROTEIN, PUTATIVE (AFU_ORTHOLOGUE AFUA_3G12190)-RELATED"/>
    <property type="match status" value="1"/>
</dbReference>
<keyword evidence="3" id="KW-0862">Zinc</keyword>
<evidence type="ECO:0000313" key="6">
    <source>
        <dbReference type="EMBL" id="CAK9034184.1"/>
    </source>
</evidence>
<dbReference type="InterPro" id="IPR001841">
    <property type="entry name" value="Znf_RING"/>
</dbReference>
<keyword evidence="2 4" id="KW-0863">Zinc-finger</keyword>
<dbReference type="InterPro" id="IPR013083">
    <property type="entry name" value="Znf_RING/FYVE/PHD"/>
</dbReference>
<keyword evidence="1" id="KW-0479">Metal-binding</keyword>
<dbReference type="EMBL" id="CAXAMN010011113">
    <property type="protein sequence ID" value="CAK9034184.1"/>
    <property type="molecule type" value="Genomic_DNA"/>
</dbReference>
<feature type="domain" description="RING-type" evidence="5">
    <location>
        <begin position="331"/>
        <end position="378"/>
    </location>
</feature>
<dbReference type="SMART" id="SM00184">
    <property type="entry name" value="RING"/>
    <property type="match status" value="1"/>
</dbReference>
<name>A0ABP0L4V0_9DINO</name>
<evidence type="ECO:0000256" key="3">
    <source>
        <dbReference type="ARBA" id="ARBA00022833"/>
    </source>
</evidence>
<dbReference type="Proteomes" id="UP001642484">
    <property type="component" value="Unassembled WGS sequence"/>
</dbReference>
<reference evidence="6 7" key="1">
    <citation type="submission" date="2024-02" db="EMBL/GenBank/DDBJ databases">
        <authorList>
            <person name="Chen Y."/>
            <person name="Shah S."/>
            <person name="Dougan E. K."/>
            <person name="Thang M."/>
            <person name="Chan C."/>
        </authorList>
    </citation>
    <scope>NUCLEOTIDE SEQUENCE [LARGE SCALE GENOMIC DNA]</scope>
</reference>
<organism evidence="6 7">
    <name type="scientific">Durusdinium trenchii</name>
    <dbReference type="NCBI Taxonomy" id="1381693"/>
    <lineage>
        <taxon>Eukaryota</taxon>
        <taxon>Sar</taxon>
        <taxon>Alveolata</taxon>
        <taxon>Dinophyceae</taxon>
        <taxon>Suessiales</taxon>
        <taxon>Symbiodiniaceae</taxon>
        <taxon>Durusdinium</taxon>
    </lineage>
</organism>
<dbReference type="InterPro" id="IPR016024">
    <property type="entry name" value="ARM-type_fold"/>
</dbReference>
<keyword evidence="7" id="KW-1185">Reference proteome</keyword>
<dbReference type="PROSITE" id="PS50089">
    <property type="entry name" value="ZF_RING_2"/>
    <property type="match status" value="1"/>
</dbReference>
<dbReference type="Gene3D" id="3.30.40.10">
    <property type="entry name" value="Zinc/RING finger domain, C3HC4 (zinc finger)"/>
    <property type="match status" value="1"/>
</dbReference>
<comment type="caution">
    <text evidence="6">The sequence shown here is derived from an EMBL/GenBank/DDBJ whole genome shotgun (WGS) entry which is preliminary data.</text>
</comment>
<proteinExistence type="predicted"/>
<dbReference type="Gene3D" id="1.25.10.10">
    <property type="entry name" value="Leucine-rich Repeat Variant"/>
    <property type="match status" value="1"/>
</dbReference>
<gene>
    <name evidence="6" type="ORF">CCMP2556_LOCUS19374</name>
</gene>
<evidence type="ECO:0000256" key="1">
    <source>
        <dbReference type="ARBA" id="ARBA00022723"/>
    </source>
</evidence>
<accession>A0ABP0L4V0</accession>
<evidence type="ECO:0000313" key="7">
    <source>
        <dbReference type="Proteomes" id="UP001642484"/>
    </source>
</evidence>
<sequence>MSLGLGPTAALEASGAPSRWLRVRQKLSYTAKEEYTTPAEEQHINSLYTCLDLCSKDGEVRHKAAEALASLCKGERLAKALAGNLPPMLRGLKAGEDAPVKLAILGALRSIAEKNDAIAVAQHSYALLPCLKDENILVQRKVSALYRVLAEEGAAAMVARDVTSIMHCFESTQASNSSLSAPLEALAAIACAGEGAAVARVVERLLIGLRDPRPKIRCGTCTTMAAIGRGGAKELLGYLGLVEDPEAIANAGTLFEMLVCVALDDKDETVRLAAADALRCLPEADPDTCDETRQRFPKLVERVRKLYSGYAKGETEEILLNALGITTGEACVICQDPLHLDGGPLELRCGHIFHKKCCESWIEWVKRCNRTPSCPLCRAHIFDAWGKINK</sequence>
<protein>
    <recommendedName>
        <fullName evidence="5">RING-type domain-containing protein</fullName>
    </recommendedName>
</protein>